<dbReference type="Proteomes" id="UP000002287">
    <property type="component" value="Plasmid pBVIE01"/>
</dbReference>
<sequence>MNQQNDGQIATARAYRVHLYAVIRVPVNVPDAVSQLDAIEKAEESVNLELDWKGGEYADEVVGVLVDEVGDGEYMNTRNYVADANSGKWVEECPQTNSAQQTVNNDGASSVALRQALRKLIDATASANTNKAMEARETAYAAYRNSLSASERERVVKEAQSQQKSAPNGHFLNDLDPIESYDDALRTFGNSLIYEVLGADA</sequence>
<evidence type="ECO:0000313" key="2">
    <source>
        <dbReference type="Proteomes" id="UP000002287"/>
    </source>
</evidence>
<protein>
    <submittedName>
        <fullName evidence="1">Uncharacterized protein</fullName>
    </submittedName>
</protein>
<evidence type="ECO:0000313" key="1">
    <source>
        <dbReference type="EMBL" id="ABO59659.1"/>
    </source>
</evidence>
<keyword evidence="1" id="KW-0614">Plasmid</keyword>
<gene>
    <name evidence="1" type="ordered locus">Bcep1808_6771</name>
</gene>
<dbReference type="AlphaFoldDB" id="A4JTQ6"/>
<geneLocation type="plasmid" evidence="1 2">
    <name>pBVIE01</name>
</geneLocation>
<name>A4JTQ6_BURVG</name>
<organism evidence="1 2">
    <name type="scientific">Burkholderia vietnamiensis (strain G4 / LMG 22486)</name>
    <name type="common">Burkholderia cepacia (strain R1808)</name>
    <dbReference type="NCBI Taxonomy" id="269482"/>
    <lineage>
        <taxon>Bacteria</taxon>
        <taxon>Pseudomonadati</taxon>
        <taxon>Pseudomonadota</taxon>
        <taxon>Betaproteobacteria</taxon>
        <taxon>Burkholderiales</taxon>
        <taxon>Burkholderiaceae</taxon>
        <taxon>Burkholderia</taxon>
        <taxon>Burkholderia cepacia complex</taxon>
    </lineage>
</organism>
<reference evidence="1 2" key="1">
    <citation type="submission" date="2007-03" db="EMBL/GenBank/DDBJ databases">
        <title>Complete sequence of plasmid pBVIE01 of Burkholderia vietnamiensis G4.</title>
        <authorList>
            <consortium name="US DOE Joint Genome Institute"/>
            <person name="Copeland A."/>
            <person name="Lucas S."/>
            <person name="Lapidus A."/>
            <person name="Barry K."/>
            <person name="Detter J.C."/>
            <person name="Glavina del Rio T."/>
            <person name="Hammon N."/>
            <person name="Israni S."/>
            <person name="Dalin E."/>
            <person name="Tice H."/>
            <person name="Pitluck S."/>
            <person name="Chain P."/>
            <person name="Malfatti S."/>
            <person name="Shin M."/>
            <person name="Vergez L."/>
            <person name="Schmutz J."/>
            <person name="Larimer F."/>
            <person name="Land M."/>
            <person name="Hauser L."/>
            <person name="Kyrpides N."/>
            <person name="Tiedje J."/>
            <person name="Richardson P."/>
        </authorList>
    </citation>
    <scope>NUCLEOTIDE SEQUENCE [LARGE SCALE GENOMIC DNA]</scope>
    <source>
        <strain evidence="2">G4 / LMG 22486</strain>
        <plasmid evidence="1 2">pBVIE01</plasmid>
    </source>
</reference>
<dbReference type="EMBL" id="CP000617">
    <property type="protein sequence ID" value="ABO59659.1"/>
    <property type="molecule type" value="Genomic_DNA"/>
</dbReference>
<dbReference type="HOGENOM" id="CLU_1358349_0_0_4"/>
<proteinExistence type="predicted"/>
<accession>A4JTQ6</accession>
<dbReference type="KEGG" id="bvi:Bcep1808_6771"/>